<comment type="cofactor">
    <cofactor evidence="1">
        <name>pyridoxal 5'-phosphate</name>
        <dbReference type="ChEBI" id="CHEBI:597326"/>
    </cofactor>
</comment>
<keyword evidence="6" id="KW-0663">Pyridoxal phosphate</keyword>
<gene>
    <name evidence="11" type="ORF">FVF75_14470</name>
</gene>
<evidence type="ECO:0000256" key="2">
    <source>
        <dbReference type="ARBA" id="ARBA00003444"/>
    </source>
</evidence>
<proteinExistence type="predicted"/>
<name>A0A5D0RGW9_9RHOB</name>
<dbReference type="GO" id="GO:0009236">
    <property type="term" value="P:cobalamin biosynthetic process"/>
    <property type="evidence" value="ECO:0007669"/>
    <property type="project" value="UniProtKB-UniPathway"/>
</dbReference>
<reference evidence="11 12" key="1">
    <citation type="submission" date="2019-08" db="EMBL/GenBank/DDBJ databases">
        <title>Identification of a novel species of the genus Boseongicola.</title>
        <authorList>
            <person name="Zhang X.-Q."/>
        </authorList>
    </citation>
    <scope>NUCLEOTIDE SEQUENCE [LARGE SCALE GENOMIC DNA]</scope>
    <source>
        <strain evidence="11 12">HY14</strain>
    </source>
</reference>
<dbReference type="PANTHER" id="PTHR42885:SF1">
    <property type="entry name" value="THREONINE-PHOSPHATE DECARBOXYLASE"/>
    <property type="match status" value="1"/>
</dbReference>
<dbReference type="PANTHER" id="PTHR42885">
    <property type="entry name" value="HISTIDINOL-PHOSPHATE AMINOTRANSFERASE-RELATED"/>
    <property type="match status" value="1"/>
</dbReference>
<evidence type="ECO:0000256" key="5">
    <source>
        <dbReference type="ARBA" id="ARBA00022573"/>
    </source>
</evidence>
<dbReference type="InterPro" id="IPR015424">
    <property type="entry name" value="PyrdxlP-dep_Trfase"/>
</dbReference>
<evidence type="ECO:0000256" key="9">
    <source>
        <dbReference type="ARBA" id="ARBA00048531"/>
    </source>
</evidence>
<comment type="function">
    <text evidence="2">Decarboxylates L-threonine-O-3-phosphate to yield (R)-1-amino-2-propanol O-2-phosphate, the precursor for the linkage between the nucleotide loop and the corrin ring in cobalamin.</text>
</comment>
<evidence type="ECO:0000256" key="7">
    <source>
        <dbReference type="ARBA" id="ARBA00023239"/>
    </source>
</evidence>
<evidence type="ECO:0000256" key="1">
    <source>
        <dbReference type="ARBA" id="ARBA00001933"/>
    </source>
</evidence>
<comment type="catalytic activity">
    <reaction evidence="9">
        <text>O-phospho-L-threonine + H(+) = (R)-1-aminopropan-2-yl phosphate + CO2</text>
        <dbReference type="Rhea" id="RHEA:11492"/>
        <dbReference type="ChEBI" id="CHEBI:15378"/>
        <dbReference type="ChEBI" id="CHEBI:16526"/>
        <dbReference type="ChEBI" id="CHEBI:58563"/>
        <dbReference type="ChEBI" id="CHEBI:58675"/>
        <dbReference type="EC" id="4.1.1.81"/>
    </reaction>
</comment>
<dbReference type="EMBL" id="VSIY01000014">
    <property type="protein sequence ID" value="TYB80085.1"/>
    <property type="molecule type" value="Genomic_DNA"/>
</dbReference>
<keyword evidence="12" id="KW-1185">Reference proteome</keyword>
<dbReference type="GO" id="GO:0048472">
    <property type="term" value="F:threonine-phosphate decarboxylase activity"/>
    <property type="evidence" value="ECO:0007669"/>
    <property type="project" value="UniProtKB-EC"/>
</dbReference>
<dbReference type="EC" id="4.1.1.81" evidence="4"/>
<protein>
    <recommendedName>
        <fullName evidence="4">threonine-phosphate decarboxylase</fullName>
        <ecNumber evidence="4">4.1.1.81</ecNumber>
    </recommendedName>
    <alternativeName>
        <fullName evidence="8">L-threonine-O-3-phosphate decarboxylase</fullName>
    </alternativeName>
</protein>
<dbReference type="InterPro" id="IPR015422">
    <property type="entry name" value="PyrdxlP-dep_Trfase_small"/>
</dbReference>
<dbReference type="SUPFAM" id="SSF53383">
    <property type="entry name" value="PLP-dependent transferases"/>
    <property type="match status" value="1"/>
</dbReference>
<organism evidence="11 12">
    <name type="scientific">Maritimibacter fusiformis</name>
    <dbReference type="NCBI Taxonomy" id="2603819"/>
    <lineage>
        <taxon>Bacteria</taxon>
        <taxon>Pseudomonadati</taxon>
        <taxon>Pseudomonadota</taxon>
        <taxon>Alphaproteobacteria</taxon>
        <taxon>Rhodobacterales</taxon>
        <taxon>Roseobacteraceae</taxon>
        <taxon>Maritimibacter</taxon>
    </lineage>
</organism>
<dbReference type="Gene3D" id="3.40.640.10">
    <property type="entry name" value="Type I PLP-dependent aspartate aminotransferase-like (Major domain)"/>
    <property type="match status" value="1"/>
</dbReference>
<dbReference type="AlphaFoldDB" id="A0A5D0RGW9"/>
<dbReference type="InterPro" id="IPR015421">
    <property type="entry name" value="PyrdxlP-dep_Trfase_major"/>
</dbReference>
<comment type="caution">
    <text evidence="11">The sequence shown here is derived from an EMBL/GenBank/DDBJ whole genome shotgun (WGS) entry which is preliminary data.</text>
</comment>
<evidence type="ECO:0000313" key="11">
    <source>
        <dbReference type="EMBL" id="TYB80085.1"/>
    </source>
</evidence>
<dbReference type="UniPathway" id="UPA00148"/>
<sequence length="322" mass="35060">MTFDERDHGGGLDAAVALYGGTRADWIDLSTGINPRPYPLPDLPGSVWTALPDTGAVRALERAARDFWMVPEGAAVLASPGASVLIAGIPRLATPGRVRIVERSYNEHAAAFRAAGWEVLHSEPGDARAEARVVVHPNNPTGMMWSGEDEAPGRGLVVIDESFCEVVLGNTRVRDMAERPGVVILKSLGKFWGLAGLRLGFAIGDPRLIARLREMLGPWPVSGPALAVGRAALEDMGWANRTRQRMHVDVARLDALVEARGGELVGGTALFRLYRVDDAARWQARLAKGRVWSRVFPYDATWLRLGLPPEDRWDQLEAALGR</sequence>
<accession>A0A5D0RGW9</accession>
<evidence type="ECO:0000259" key="10">
    <source>
        <dbReference type="Pfam" id="PF00155"/>
    </source>
</evidence>
<evidence type="ECO:0000256" key="6">
    <source>
        <dbReference type="ARBA" id="ARBA00022898"/>
    </source>
</evidence>
<evidence type="ECO:0000256" key="8">
    <source>
        <dbReference type="ARBA" id="ARBA00029996"/>
    </source>
</evidence>
<evidence type="ECO:0000256" key="3">
    <source>
        <dbReference type="ARBA" id="ARBA00004953"/>
    </source>
</evidence>
<dbReference type="NCBIfam" id="TIGR01140">
    <property type="entry name" value="L_thr_O3P_dcar"/>
    <property type="match status" value="1"/>
</dbReference>
<evidence type="ECO:0000313" key="12">
    <source>
        <dbReference type="Proteomes" id="UP000322080"/>
    </source>
</evidence>
<dbReference type="Proteomes" id="UP000322080">
    <property type="component" value="Unassembled WGS sequence"/>
</dbReference>
<keyword evidence="5" id="KW-0169">Cobalamin biosynthesis</keyword>
<dbReference type="InterPro" id="IPR004839">
    <property type="entry name" value="Aminotransferase_I/II_large"/>
</dbReference>
<dbReference type="InterPro" id="IPR004838">
    <property type="entry name" value="NHTrfase_class1_PyrdxlP-BS"/>
</dbReference>
<dbReference type="Pfam" id="PF00155">
    <property type="entry name" value="Aminotran_1_2"/>
    <property type="match status" value="1"/>
</dbReference>
<dbReference type="InterPro" id="IPR005860">
    <property type="entry name" value="CobD"/>
</dbReference>
<dbReference type="PROSITE" id="PS00105">
    <property type="entry name" value="AA_TRANSFER_CLASS_1"/>
    <property type="match status" value="1"/>
</dbReference>
<dbReference type="Gene3D" id="3.90.1150.10">
    <property type="entry name" value="Aspartate Aminotransferase, domain 1"/>
    <property type="match status" value="1"/>
</dbReference>
<dbReference type="GO" id="GO:0030170">
    <property type="term" value="F:pyridoxal phosphate binding"/>
    <property type="evidence" value="ECO:0007669"/>
    <property type="project" value="InterPro"/>
</dbReference>
<dbReference type="CDD" id="cd00609">
    <property type="entry name" value="AAT_like"/>
    <property type="match status" value="1"/>
</dbReference>
<feature type="domain" description="Aminotransferase class I/classII large" evidence="10">
    <location>
        <begin position="49"/>
        <end position="307"/>
    </location>
</feature>
<comment type="pathway">
    <text evidence="3">Cofactor biosynthesis; adenosylcobalamin biosynthesis.</text>
</comment>
<evidence type="ECO:0000256" key="4">
    <source>
        <dbReference type="ARBA" id="ARBA00012285"/>
    </source>
</evidence>
<keyword evidence="7 11" id="KW-0456">Lyase</keyword>